<evidence type="ECO:0000313" key="2">
    <source>
        <dbReference type="Proteomes" id="UP000254869"/>
    </source>
</evidence>
<proteinExistence type="predicted"/>
<gene>
    <name evidence="1" type="ORF">DFR76_108187</name>
</gene>
<comment type="caution">
    <text evidence="1">The sequence shown here is derived from an EMBL/GenBank/DDBJ whole genome shotgun (WGS) entry which is preliminary data.</text>
</comment>
<dbReference type="AlphaFoldDB" id="A0A370I0S7"/>
<reference evidence="1 2" key="1">
    <citation type="submission" date="2018-07" db="EMBL/GenBank/DDBJ databases">
        <title>Genomic Encyclopedia of Type Strains, Phase IV (KMG-IV): sequencing the most valuable type-strain genomes for metagenomic binning, comparative biology and taxonomic classification.</title>
        <authorList>
            <person name="Goeker M."/>
        </authorList>
    </citation>
    <scope>NUCLEOTIDE SEQUENCE [LARGE SCALE GENOMIC DNA]</scope>
    <source>
        <strain evidence="1 2">DSM 44290</strain>
    </source>
</reference>
<evidence type="ECO:0000313" key="1">
    <source>
        <dbReference type="EMBL" id="RDI64355.1"/>
    </source>
</evidence>
<sequence>MWRRKPNVFNDPPVQLTPWQLKLDLQKARRAAREAQQSLGRTKKSQYRRYRAAAGDAYVDWPRWKAAYLSEYKRRVKVEPAGESSSMYV</sequence>
<dbReference type="RefSeq" id="WP_067997278.1">
    <property type="nucleotide sequence ID" value="NZ_QQBC01000008.1"/>
</dbReference>
<dbReference type="STRING" id="1210086.GCA_001613105_02760"/>
<dbReference type="Proteomes" id="UP000254869">
    <property type="component" value="Unassembled WGS sequence"/>
</dbReference>
<accession>A0A370I0S7</accession>
<organism evidence="1 2">
    <name type="scientific">Nocardia pseudobrasiliensis</name>
    <dbReference type="NCBI Taxonomy" id="45979"/>
    <lineage>
        <taxon>Bacteria</taxon>
        <taxon>Bacillati</taxon>
        <taxon>Actinomycetota</taxon>
        <taxon>Actinomycetes</taxon>
        <taxon>Mycobacteriales</taxon>
        <taxon>Nocardiaceae</taxon>
        <taxon>Nocardia</taxon>
    </lineage>
</organism>
<dbReference type="EMBL" id="QQBC01000008">
    <property type="protein sequence ID" value="RDI64355.1"/>
    <property type="molecule type" value="Genomic_DNA"/>
</dbReference>
<protein>
    <submittedName>
        <fullName evidence="1">Uncharacterized protein</fullName>
    </submittedName>
</protein>
<keyword evidence="2" id="KW-1185">Reference proteome</keyword>
<name>A0A370I0S7_9NOCA</name>